<dbReference type="EMBL" id="JADEVV010000003">
    <property type="protein sequence ID" value="MBE9252539.1"/>
    <property type="molecule type" value="Genomic_DNA"/>
</dbReference>
<dbReference type="RefSeq" id="WP_194018655.1">
    <property type="nucleotide sequence ID" value="NZ_JADEVV010000003.1"/>
</dbReference>
<protein>
    <recommendedName>
        <fullName evidence="4">FHA domain containing protein</fullName>
    </recommendedName>
</protein>
<feature type="compositionally biased region" description="Polar residues" evidence="1">
    <location>
        <begin position="395"/>
        <end position="407"/>
    </location>
</feature>
<gene>
    <name evidence="2" type="ORF">IQ217_01465</name>
</gene>
<feature type="compositionally biased region" description="Polar residues" evidence="1">
    <location>
        <begin position="446"/>
        <end position="455"/>
    </location>
</feature>
<proteinExistence type="predicted"/>
<comment type="caution">
    <text evidence="2">The sequence shown here is derived from an EMBL/GenBank/DDBJ whole genome shotgun (WGS) entry which is preliminary data.</text>
</comment>
<dbReference type="Proteomes" id="UP000658720">
    <property type="component" value="Unassembled WGS sequence"/>
</dbReference>
<evidence type="ECO:0000313" key="2">
    <source>
        <dbReference type="EMBL" id="MBE9252539.1"/>
    </source>
</evidence>
<sequence>MFDRHWQNQGNYRPRYRSYLTKVLTVFLLAIAIGLGGCQSLSASPPPPLVKASELVQLGNLREVSPPKALQALAPSFNQYQPQLKILSPAPDTVLKKTTVAVQLQAEDLPLNEDDSVPLRAHVHLILDNEPYRAIYNLDQPIILEDLEPGTHTLRAFPVRPWHESYKNDGAYAQVTFHVLTKTDSNNPDPALPLLTYSRPKGDYGAEPILLDYYLTDAPLHIAAENDADLSDWRIRVTVNDESFLVDQWQPIYLEGFETGENWLKLEFIDQAGNLVANRFNNTVRVINYQPDGQDAFSRLMRGDVPLAEAYTLVGLDLPFGVEPLEEVVETEELVETAPEPSIPPEVTESVQPDEQIEVEETEVVVEEMPLDDPGEPVTDLTTAPESAAEDKTSELTPTLSPENQQPEGQEVEELGVVVEVETIEEERVVEEEMTEIQPEPLNELNDLTSNSSES</sequence>
<name>A0ABR9VMG5_9SYNC</name>
<feature type="region of interest" description="Disordered" evidence="1">
    <location>
        <begin position="371"/>
        <end position="455"/>
    </location>
</feature>
<organism evidence="2 3">
    <name type="scientific">Synechocystis salina LEGE 00031</name>
    <dbReference type="NCBI Taxonomy" id="1828736"/>
    <lineage>
        <taxon>Bacteria</taxon>
        <taxon>Bacillati</taxon>
        <taxon>Cyanobacteriota</taxon>
        <taxon>Cyanophyceae</taxon>
        <taxon>Synechococcales</taxon>
        <taxon>Merismopediaceae</taxon>
        <taxon>Synechocystis</taxon>
    </lineage>
</organism>
<evidence type="ECO:0000313" key="3">
    <source>
        <dbReference type="Proteomes" id="UP000658720"/>
    </source>
</evidence>
<feature type="compositionally biased region" description="Acidic residues" evidence="1">
    <location>
        <begin position="422"/>
        <end position="435"/>
    </location>
</feature>
<evidence type="ECO:0008006" key="4">
    <source>
        <dbReference type="Google" id="ProtNLM"/>
    </source>
</evidence>
<reference evidence="2 3" key="1">
    <citation type="submission" date="2020-10" db="EMBL/GenBank/DDBJ databases">
        <authorList>
            <person name="Castelo-Branco R."/>
            <person name="Eusebio N."/>
            <person name="Adriana R."/>
            <person name="Vieira A."/>
            <person name="Brugerolle De Fraissinette N."/>
            <person name="Rezende De Castro R."/>
            <person name="Schneider M.P."/>
            <person name="Vasconcelos V."/>
            <person name="Leao P.N."/>
        </authorList>
    </citation>
    <scope>NUCLEOTIDE SEQUENCE [LARGE SCALE GENOMIC DNA]</scope>
    <source>
        <strain evidence="2 3">LEGE 00031</strain>
    </source>
</reference>
<keyword evidence="3" id="KW-1185">Reference proteome</keyword>
<feature type="region of interest" description="Disordered" evidence="1">
    <location>
        <begin position="335"/>
        <end position="354"/>
    </location>
</feature>
<evidence type="ECO:0000256" key="1">
    <source>
        <dbReference type="SAM" id="MobiDB-lite"/>
    </source>
</evidence>
<accession>A0ABR9VMG5</accession>